<feature type="transmembrane region" description="Helical" evidence="1">
    <location>
        <begin position="185"/>
        <end position="203"/>
    </location>
</feature>
<dbReference type="Proteomes" id="UP000183376">
    <property type="component" value="Chromosome I"/>
</dbReference>
<feature type="transmembrane region" description="Helical" evidence="1">
    <location>
        <begin position="159"/>
        <end position="179"/>
    </location>
</feature>
<name>A0A1H0C7N3_ALLAB</name>
<keyword evidence="3" id="KW-1185">Reference proteome</keyword>
<evidence type="ECO:0000256" key="1">
    <source>
        <dbReference type="SAM" id="Phobius"/>
    </source>
</evidence>
<sequence>MSQPKMSRRHLALAVGVPFAVLALLVLAQFALADALPETAPSALATAAFKLAVATSCGVLAVFLTRGTSTSSRYASSYSAIGAGYVAAEHGLYLAVGVDPSLGPIPTWVPIAVGAGVAIVLCAPVVLLAREVDFDDPDKSPRIDLAPDERATWSKTTSISWPAAAFLVLSAAFFAYLVLSARAWSLLPVLLMPCALFAFLASVRVTVDANGLTVWPTLLGWPRKRIPLDQIESATVRRAGDTFAMRLRSCETLVVQQKNGTEYVVSIDDAHTASALLNTLAHRARGRA</sequence>
<gene>
    <name evidence="2" type="ORF">SAMN04489726_7069</name>
</gene>
<protein>
    <recommendedName>
        <fullName evidence="4">PH domain-containing protein</fullName>
    </recommendedName>
</protein>
<dbReference type="OrthoDB" id="4303577at2"/>
<keyword evidence="1" id="KW-0472">Membrane</keyword>
<reference evidence="2 3" key="1">
    <citation type="submission" date="2016-10" db="EMBL/GenBank/DDBJ databases">
        <authorList>
            <person name="de Groot N.N."/>
        </authorList>
    </citation>
    <scope>NUCLEOTIDE SEQUENCE [LARGE SCALE GENOMIC DNA]</scope>
    <source>
        <strain evidence="2 3">DSM 44149</strain>
    </source>
</reference>
<dbReference type="STRING" id="211114.SAMN04489726_7069"/>
<keyword evidence="1" id="KW-0812">Transmembrane</keyword>
<evidence type="ECO:0008006" key="4">
    <source>
        <dbReference type="Google" id="ProtNLM"/>
    </source>
</evidence>
<keyword evidence="1" id="KW-1133">Transmembrane helix</keyword>
<evidence type="ECO:0000313" key="2">
    <source>
        <dbReference type="EMBL" id="SDN53843.1"/>
    </source>
</evidence>
<dbReference type="RefSeq" id="WP_052406689.1">
    <property type="nucleotide sequence ID" value="NZ_JOEF01000001.1"/>
</dbReference>
<dbReference type="EMBL" id="LT629701">
    <property type="protein sequence ID" value="SDN53843.1"/>
    <property type="molecule type" value="Genomic_DNA"/>
</dbReference>
<evidence type="ECO:0000313" key="3">
    <source>
        <dbReference type="Proteomes" id="UP000183376"/>
    </source>
</evidence>
<feature type="transmembrane region" description="Helical" evidence="1">
    <location>
        <begin position="43"/>
        <end position="65"/>
    </location>
</feature>
<dbReference type="AlphaFoldDB" id="A0A1H0C7N3"/>
<proteinExistence type="predicted"/>
<feature type="transmembrane region" description="Helical" evidence="1">
    <location>
        <begin position="108"/>
        <end position="129"/>
    </location>
</feature>
<organism evidence="2 3">
    <name type="scientific">Allokutzneria albata</name>
    <name type="common">Kibdelosporangium albatum</name>
    <dbReference type="NCBI Taxonomy" id="211114"/>
    <lineage>
        <taxon>Bacteria</taxon>
        <taxon>Bacillati</taxon>
        <taxon>Actinomycetota</taxon>
        <taxon>Actinomycetes</taxon>
        <taxon>Pseudonocardiales</taxon>
        <taxon>Pseudonocardiaceae</taxon>
        <taxon>Allokutzneria</taxon>
    </lineage>
</organism>
<accession>A0A1H0C7N3</accession>
<feature type="transmembrane region" description="Helical" evidence="1">
    <location>
        <begin position="77"/>
        <end position="96"/>
    </location>
</feature>